<proteinExistence type="predicted"/>
<evidence type="ECO:0000313" key="1">
    <source>
        <dbReference type="EMBL" id="OAE19693.1"/>
    </source>
</evidence>
<organism evidence="1 2">
    <name type="scientific">Marchantia polymorpha subsp. ruderalis</name>
    <dbReference type="NCBI Taxonomy" id="1480154"/>
    <lineage>
        <taxon>Eukaryota</taxon>
        <taxon>Viridiplantae</taxon>
        <taxon>Streptophyta</taxon>
        <taxon>Embryophyta</taxon>
        <taxon>Marchantiophyta</taxon>
        <taxon>Marchantiopsida</taxon>
        <taxon>Marchantiidae</taxon>
        <taxon>Marchantiales</taxon>
        <taxon>Marchantiaceae</taxon>
        <taxon>Marchantia</taxon>
    </lineage>
</organism>
<evidence type="ECO:0000313" key="2">
    <source>
        <dbReference type="Proteomes" id="UP000077202"/>
    </source>
</evidence>
<protein>
    <submittedName>
        <fullName evidence="1">Uncharacterized protein</fullName>
    </submittedName>
</protein>
<dbReference type="EMBL" id="LVLJ01003793">
    <property type="protein sequence ID" value="OAE19693.1"/>
    <property type="molecule type" value="Genomic_DNA"/>
</dbReference>
<name>A0A176VGY2_MARPO</name>
<accession>A0A176VGY2</accession>
<dbReference type="Proteomes" id="UP000077202">
    <property type="component" value="Unassembled WGS sequence"/>
</dbReference>
<keyword evidence="2" id="KW-1185">Reference proteome</keyword>
<sequence length="86" mass="9607">MGEHKNGHPLPCFRAEESRASGPVLTCPKMMIATADAFDECFEAWKAEELVKFMELFLVVPMQEATSSDNTDREITPLSSSIQIML</sequence>
<reference evidence="1" key="1">
    <citation type="submission" date="2016-03" db="EMBL/GenBank/DDBJ databases">
        <title>Mechanisms controlling the formation of the plant cell surface in tip-growing cells are functionally conserved among land plants.</title>
        <authorList>
            <person name="Honkanen S."/>
            <person name="Jones V.A."/>
            <person name="Morieri G."/>
            <person name="Champion C."/>
            <person name="Hetherington A.J."/>
            <person name="Kelly S."/>
            <person name="Saint-Marcoux D."/>
            <person name="Proust H."/>
            <person name="Prescott H."/>
            <person name="Dolan L."/>
        </authorList>
    </citation>
    <scope>NUCLEOTIDE SEQUENCE [LARGE SCALE GENOMIC DNA]</scope>
    <source>
        <tissue evidence="1">Whole gametophyte</tissue>
    </source>
</reference>
<comment type="caution">
    <text evidence="1">The sequence shown here is derived from an EMBL/GenBank/DDBJ whole genome shotgun (WGS) entry which is preliminary data.</text>
</comment>
<dbReference type="AlphaFoldDB" id="A0A176VGY2"/>
<gene>
    <name evidence="1" type="ORF">AXG93_819s1000</name>
</gene>